<dbReference type="Proteomes" id="UP001175211">
    <property type="component" value="Unassembled WGS sequence"/>
</dbReference>
<proteinExistence type="predicted"/>
<reference evidence="1" key="1">
    <citation type="submission" date="2023-06" db="EMBL/GenBank/DDBJ databases">
        <authorList>
            <consortium name="Lawrence Berkeley National Laboratory"/>
            <person name="Ahrendt S."/>
            <person name="Sahu N."/>
            <person name="Indic B."/>
            <person name="Wong-Bajracharya J."/>
            <person name="Merenyi Z."/>
            <person name="Ke H.-M."/>
            <person name="Monk M."/>
            <person name="Kocsube S."/>
            <person name="Drula E."/>
            <person name="Lipzen A."/>
            <person name="Balint B."/>
            <person name="Henrissat B."/>
            <person name="Andreopoulos B."/>
            <person name="Martin F.M."/>
            <person name="Harder C.B."/>
            <person name="Rigling D."/>
            <person name="Ford K.L."/>
            <person name="Foster G.D."/>
            <person name="Pangilinan J."/>
            <person name="Papanicolaou A."/>
            <person name="Barry K."/>
            <person name="LaButti K."/>
            <person name="Viragh M."/>
            <person name="Koriabine M."/>
            <person name="Yan M."/>
            <person name="Riley R."/>
            <person name="Champramary S."/>
            <person name="Plett K.L."/>
            <person name="Tsai I.J."/>
            <person name="Slot J."/>
            <person name="Sipos G."/>
            <person name="Plett J."/>
            <person name="Nagy L.G."/>
            <person name="Grigoriev I.V."/>
        </authorList>
    </citation>
    <scope>NUCLEOTIDE SEQUENCE</scope>
    <source>
        <strain evidence="1">CCBAS 213</strain>
    </source>
</reference>
<evidence type="ECO:0000313" key="2">
    <source>
        <dbReference type="Proteomes" id="UP001175211"/>
    </source>
</evidence>
<comment type="caution">
    <text evidence="1">The sequence shown here is derived from an EMBL/GenBank/DDBJ whole genome shotgun (WGS) entry which is preliminary data.</text>
</comment>
<dbReference type="RefSeq" id="XP_060328407.1">
    <property type="nucleotide sequence ID" value="XM_060473665.1"/>
</dbReference>
<evidence type="ECO:0000313" key="1">
    <source>
        <dbReference type="EMBL" id="KAK0454019.1"/>
    </source>
</evidence>
<gene>
    <name evidence="1" type="ORF">EV420DRAFT_1556265</name>
</gene>
<accession>A0AA39K3T8</accession>
<protein>
    <submittedName>
        <fullName evidence="1">Uncharacterized protein</fullName>
    </submittedName>
</protein>
<sequence length="60" mass="6816">MMVEYEDLVRLAGDADFSAKEREIGCKSHVVNLSSQKLIKTYSKSSHFDPKNPEAHHPQD</sequence>
<keyword evidence="2" id="KW-1185">Reference proteome</keyword>
<organism evidence="1 2">
    <name type="scientific">Armillaria tabescens</name>
    <name type="common">Ringless honey mushroom</name>
    <name type="synonym">Agaricus tabescens</name>
    <dbReference type="NCBI Taxonomy" id="1929756"/>
    <lineage>
        <taxon>Eukaryota</taxon>
        <taxon>Fungi</taxon>
        <taxon>Dikarya</taxon>
        <taxon>Basidiomycota</taxon>
        <taxon>Agaricomycotina</taxon>
        <taxon>Agaricomycetes</taxon>
        <taxon>Agaricomycetidae</taxon>
        <taxon>Agaricales</taxon>
        <taxon>Marasmiineae</taxon>
        <taxon>Physalacriaceae</taxon>
        <taxon>Desarmillaria</taxon>
    </lineage>
</organism>
<name>A0AA39K3T8_ARMTA</name>
<dbReference type="GeneID" id="85357213"/>
<dbReference type="AlphaFoldDB" id="A0AA39K3T8"/>
<dbReference type="EMBL" id="JAUEPS010000028">
    <property type="protein sequence ID" value="KAK0454019.1"/>
    <property type="molecule type" value="Genomic_DNA"/>
</dbReference>